<dbReference type="PANTHER" id="PTHR44329:SF261">
    <property type="entry name" value="ZINC FINGER CONTAINING PROTEIN KINASE-RELATED"/>
    <property type="match status" value="1"/>
</dbReference>
<dbReference type="InterPro" id="IPR001245">
    <property type="entry name" value="Ser-Thr/Tyr_kinase_cat_dom"/>
</dbReference>
<evidence type="ECO:0000256" key="1">
    <source>
        <dbReference type="SAM" id="MobiDB-lite"/>
    </source>
</evidence>
<dbReference type="PROSITE" id="PS50011">
    <property type="entry name" value="PROTEIN_KINASE_DOM"/>
    <property type="match status" value="1"/>
</dbReference>
<comment type="caution">
    <text evidence="3">The sequence shown here is derived from an EMBL/GenBank/DDBJ whole genome shotgun (WGS) entry which is preliminary data.</text>
</comment>
<dbReference type="SMART" id="SM00220">
    <property type="entry name" value="S_TKc"/>
    <property type="match status" value="1"/>
</dbReference>
<evidence type="ECO:0000313" key="3">
    <source>
        <dbReference type="EMBL" id="GLI66121.1"/>
    </source>
</evidence>
<dbReference type="SUPFAM" id="SSF56112">
    <property type="entry name" value="Protein kinase-like (PK-like)"/>
    <property type="match status" value="1"/>
</dbReference>
<gene>
    <name evidence="3" type="ORF">VaNZ11_009848</name>
</gene>
<feature type="region of interest" description="Disordered" evidence="1">
    <location>
        <begin position="1134"/>
        <end position="1171"/>
    </location>
</feature>
<dbReference type="InterPro" id="IPR051681">
    <property type="entry name" value="Ser/Thr_Kinases-Pseudokinases"/>
</dbReference>
<feature type="domain" description="Protein kinase" evidence="2">
    <location>
        <begin position="176"/>
        <end position="534"/>
    </location>
</feature>
<dbReference type="PROSITE" id="PS00108">
    <property type="entry name" value="PROTEIN_KINASE_ST"/>
    <property type="match status" value="1"/>
</dbReference>
<evidence type="ECO:0000259" key="2">
    <source>
        <dbReference type="PROSITE" id="PS50011"/>
    </source>
</evidence>
<proteinExistence type="predicted"/>
<feature type="compositionally biased region" description="Gly residues" evidence="1">
    <location>
        <begin position="1089"/>
        <end position="1103"/>
    </location>
</feature>
<accession>A0ABQ5S8F1</accession>
<dbReference type="EMBL" id="BSDZ01000028">
    <property type="protein sequence ID" value="GLI66121.1"/>
    <property type="molecule type" value="Genomic_DNA"/>
</dbReference>
<name>A0ABQ5S8F1_9CHLO</name>
<reference evidence="3 4" key="1">
    <citation type="journal article" date="2023" name="IScience">
        <title>Expanded male sex-determining region conserved during the evolution of homothallism in the green alga Volvox.</title>
        <authorList>
            <person name="Yamamoto K."/>
            <person name="Matsuzaki R."/>
            <person name="Mahakham W."/>
            <person name="Heman W."/>
            <person name="Sekimoto H."/>
            <person name="Kawachi M."/>
            <person name="Minakuchi Y."/>
            <person name="Toyoda A."/>
            <person name="Nozaki H."/>
        </authorList>
    </citation>
    <scope>NUCLEOTIDE SEQUENCE [LARGE SCALE GENOMIC DNA]</scope>
    <source>
        <strain evidence="3 4">NIES-4468</strain>
    </source>
</reference>
<keyword evidence="4" id="KW-1185">Reference proteome</keyword>
<evidence type="ECO:0000313" key="4">
    <source>
        <dbReference type="Proteomes" id="UP001165090"/>
    </source>
</evidence>
<dbReference type="PANTHER" id="PTHR44329">
    <property type="entry name" value="SERINE/THREONINE-PROTEIN KINASE TNNI3K-RELATED"/>
    <property type="match status" value="1"/>
</dbReference>
<dbReference type="Gene3D" id="1.10.510.10">
    <property type="entry name" value="Transferase(Phosphotransferase) domain 1"/>
    <property type="match status" value="1"/>
</dbReference>
<feature type="region of interest" description="Disordered" evidence="1">
    <location>
        <begin position="1084"/>
        <end position="1106"/>
    </location>
</feature>
<protein>
    <recommendedName>
        <fullName evidence="2">Protein kinase domain-containing protein</fullName>
    </recommendedName>
</protein>
<dbReference type="InterPro" id="IPR011009">
    <property type="entry name" value="Kinase-like_dom_sf"/>
</dbReference>
<feature type="region of interest" description="Disordered" evidence="1">
    <location>
        <begin position="758"/>
        <end position="803"/>
    </location>
</feature>
<organism evidence="3 4">
    <name type="scientific">Volvox africanus</name>
    <dbReference type="NCBI Taxonomy" id="51714"/>
    <lineage>
        <taxon>Eukaryota</taxon>
        <taxon>Viridiplantae</taxon>
        <taxon>Chlorophyta</taxon>
        <taxon>core chlorophytes</taxon>
        <taxon>Chlorophyceae</taxon>
        <taxon>CS clade</taxon>
        <taxon>Chlamydomonadales</taxon>
        <taxon>Volvocaceae</taxon>
        <taxon>Volvox</taxon>
    </lineage>
</organism>
<dbReference type="Proteomes" id="UP001165090">
    <property type="component" value="Unassembled WGS sequence"/>
</dbReference>
<sequence length="1196" mass="125702">MWSLRCCFIGEARDAPTLNETVTQKRDYWCTYADSKSTSTINASNAARNCKEIVEGFPDTGNHGALIGNCVALNANATVAIDATAAIESLYLPAPFSDLSSRPELEVLLPNPFRFANRGSFSKLFQMPDSPNLDNLPSIGGHSASILGAASWNATSHKSPARGLRNTTIAQLIGSVSSANWVGQGAQGAVVKAQWRTGCTVAVKWLVTDAVNVPVAFMEAIVAKMLAHPFLVQTFECSMCQLDESFDGMIAHHTCDLMSSARPKSATCLRAPEDITHTKTELSDGEQFSVVTAIDSFEDSQIRHLGGRAVDCLDVLKQLGAAPGKYVMQIVCEWCDEGTLLSAIRDGVFRTQSPGPGMPGRSRTWALRALLRTAREIAQGMCHLHSLGIIHGDLKPGNVLLKSSRVDSRGFVAKVADFGLSRMCSQQEFVATSDWGTVPYMAGEYLDNRLYKSSDVYSFGVLLWQMYTGKTPFVGHLDAQVAVGVMMGNLKLEWPTNMPSPLLRLGQACCRHEPDQRPSFTEVVVAVVGIEAHVRELGIRVKARHNVPASGPLPMLQRQKPQPQLHPLFRTQQAQHSQQPCDGFGTGIGCVEQHQPDQQQQLHTPPAAAGGGVGYSVVAGFGVEAANTVEAEAGISLPYSLPPRLSSLEPVGREVGGAAVEMSCLLSGCGLKTEGSAACGGGGGGCTASGSSLSYQASDSMQILYLPQRQLHDNNTQPSHERQQKQYFSSSSRETSAALHAFHVAALARLPDGPYTARALPPGADGATAAQSEPLGDVSAFRAPPQDTLRQRPLMQTETKGASAPDLKERWCVMTASAMDLGMTVGELWHRRSLESGADAVGSGAWAATHQSVAAAGDTIGTTVLAAASPTSTTGGANTMMSTMMSSCSAIAMTPKRMYWSGRSASFSQASTFFLGAMNGCPGATGSPQAPQYERSDAMDASAGMSASASVNSWAPVQAVRCLELPQPLSSTTGSREGDGQKPACSRLLRDLYGQYTPLYPYMGGLTSSPPGLNSSHIIAGGGPSMPGTAAVAHAHMPPLPQGQGLTAGGGAGGLSAFIAPPVAVTAEATRASPFPPFATDKATAETGTCGGLGSSSGGGGSPGLRPSYIRSASGLFVPLIMAVAPLSKRAMSSRRGSAGPALEHVPEDDDLDGVPVTTSSAKITDRDDSNAMPMVTPKYISISESECGFRSGSRI</sequence>
<dbReference type="InterPro" id="IPR008271">
    <property type="entry name" value="Ser/Thr_kinase_AS"/>
</dbReference>
<dbReference type="Gene3D" id="3.30.200.20">
    <property type="entry name" value="Phosphorylase Kinase, domain 1"/>
    <property type="match status" value="1"/>
</dbReference>
<dbReference type="InterPro" id="IPR000719">
    <property type="entry name" value="Prot_kinase_dom"/>
</dbReference>
<dbReference type="Pfam" id="PF07714">
    <property type="entry name" value="PK_Tyr_Ser-Thr"/>
    <property type="match status" value="1"/>
</dbReference>